<comment type="similarity">
    <text evidence="5">Belongs to the TRAFAC class myosin-kinesin ATPase superfamily. Kinesin family.</text>
</comment>
<evidence type="ECO:0000256" key="1">
    <source>
        <dbReference type="ARBA" id="ARBA00004245"/>
    </source>
</evidence>
<dbReference type="PANTHER" id="PTHR47969:SF28">
    <property type="entry name" value="KINESIN-LIKE PROTEIN KIF21B"/>
    <property type="match status" value="1"/>
</dbReference>
<protein>
    <submittedName>
        <fullName evidence="11">Kinesin motor domain-containing protein</fullName>
    </submittedName>
</protein>
<dbReference type="AlphaFoldDB" id="A0A0N4U3J3"/>
<dbReference type="PROSITE" id="PS50067">
    <property type="entry name" value="KINESIN_MOTOR_2"/>
    <property type="match status" value="1"/>
</dbReference>
<dbReference type="Proteomes" id="UP000274756">
    <property type="component" value="Unassembled WGS sequence"/>
</dbReference>
<evidence type="ECO:0000256" key="4">
    <source>
        <dbReference type="ARBA" id="ARBA00023212"/>
    </source>
</evidence>
<dbReference type="OrthoDB" id="3176171at2759"/>
<name>A0A0N4U3J3_DRAME</name>
<dbReference type="EMBL" id="UYYG01001153">
    <property type="protein sequence ID" value="VDN55686.1"/>
    <property type="molecule type" value="Genomic_DNA"/>
</dbReference>
<keyword evidence="6" id="KW-1133">Transmembrane helix</keyword>
<keyword evidence="3 5" id="KW-0067">ATP-binding</keyword>
<keyword evidence="4" id="KW-0206">Cytoskeleton</keyword>
<dbReference type="InterPro" id="IPR001752">
    <property type="entry name" value="Kinesin_motor_dom"/>
</dbReference>
<feature type="domain" description="Kinesin motor" evidence="7">
    <location>
        <begin position="15"/>
        <end position="311"/>
    </location>
</feature>
<dbReference type="Pfam" id="PF00225">
    <property type="entry name" value="Kinesin"/>
    <property type="match status" value="1"/>
</dbReference>
<evidence type="ECO:0000313" key="11">
    <source>
        <dbReference type="WBParaSite" id="DME_0000129901-mRNA-1"/>
    </source>
</evidence>
<dbReference type="SUPFAM" id="SSF52540">
    <property type="entry name" value="P-loop containing nucleoside triphosphate hydrolases"/>
    <property type="match status" value="1"/>
</dbReference>
<evidence type="ECO:0000259" key="7">
    <source>
        <dbReference type="PROSITE" id="PS50067"/>
    </source>
</evidence>
<dbReference type="GO" id="GO:0003777">
    <property type="term" value="F:microtubule motor activity"/>
    <property type="evidence" value="ECO:0007669"/>
    <property type="project" value="InterPro"/>
</dbReference>
<keyword evidence="2 5" id="KW-0547">Nucleotide-binding</keyword>
<dbReference type="GO" id="GO:0051231">
    <property type="term" value="P:spindle elongation"/>
    <property type="evidence" value="ECO:0007669"/>
    <property type="project" value="TreeGrafter"/>
</dbReference>
<evidence type="ECO:0000313" key="9">
    <source>
        <dbReference type="Proteomes" id="UP000038040"/>
    </source>
</evidence>
<dbReference type="PRINTS" id="PR00380">
    <property type="entry name" value="KINESINHEAVY"/>
</dbReference>
<dbReference type="SMART" id="SM00129">
    <property type="entry name" value="KISc"/>
    <property type="match status" value="1"/>
</dbReference>
<keyword evidence="5" id="KW-0505">Motor protein</keyword>
<dbReference type="GO" id="GO:0005524">
    <property type="term" value="F:ATP binding"/>
    <property type="evidence" value="ECO:0007669"/>
    <property type="project" value="UniProtKB-UniRule"/>
</dbReference>
<gene>
    <name evidence="8" type="ORF">DME_LOCUS5659</name>
</gene>
<evidence type="ECO:0000313" key="8">
    <source>
        <dbReference type="EMBL" id="VDN55686.1"/>
    </source>
</evidence>
<keyword evidence="6" id="KW-0812">Transmembrane</keyword>
<dbReference type="WBParaSite" id="DME_0000129901-mRNA-1">
    <property type="protein sequence ID" value="DME_0000129901-mRNA-1"/>
    <property type="gene ID" value="DME_0000129901"/>
</dbReference>
<keyword evidence="6" id="KW-0472">Membrane</keyword>
<feature type="binding site" evidence="5">
    <location>
        <begin position="94"/>
        <end position="101"/>
    </location>
    <ligand>
        <name>ATP</name>
        <dbReference type="ChEBI" id="CHEBI:30616"/>
    </ligand>
</feature>
<dbReference type="STRING" id="318479.A0A0N4U3J3"/>
<dbReference type="InterPro" id="IPR027417">
    <property type="entry name" value="P-loop_NTPase"/>
</dbReference>
<dbReference type="GO" id="GO:0005875">
    <property type="term" value="C:microtubule associated complex"/>
    <property type="evidence" value="ECO:0007669"/>
    <property type="project" value="TreeGrafter"/>
</dbReference>
<organism evidence="9 11">
    <name type="scientific">Dracunculus medinensis</name>
    <name type="common">Guinea worm</name>
    <dbReference type="NCBI Taxonomy" id="318479"/>
    <lineage>
        <taxon>Eukaryota</taxon>
        <taxon>Metazoa</taxon>
        <taxon>Ecdysozoa</taxon>
        <taxon>Nematoda</taxon>
        <taxon>Chromadorea</taxon>
        <taxon>Rhabditida</taxon>
        <taxon>Spirurina</taxon>
        <taxon>Dracunculoidea</taxon>
        <taxon>Dracunculidae</taxon>
        <taxon>Dracunculus</taxon>
    </lineage>
</organism>
<dbReference type="InterPro" id="IPR036961">
    <property type="entry name" value="Kinesin_motor_dom_sf"/>
</dbReference>
<dbReference type="Proteomes" id="UP000038040">
    <property type="component" value="Unplaced"/>
</dbReference>
<reference evidence="11" key="1">
    <citation type="submission" date="2017-02" db="UniProtKB">
        <authorList>
            <consortium name="WormBaseParasite"/>
        </authorList>
    </citation>
    <scope>IDENTIFICATION</scope>
</reference>
<keyword evidence="10" id="KW-1185">Reference proteome</keyword>
<sequence>MAIMDCIMKENDVSAVQVALRIRPQVAREKLELCRICTSVTPGEPQVTIGEDRCFTYDHVFDQQTAQSNIFESCVANLVAGTFEGFNATVLAYGQTGSGKTYTMGTAFDMIDVINEEEVGIIPRAIKYLFNEIEARKLQAREKNQFEPVFDVAAQFVEVALFNILYNEEVVDLLADDRNSSITLRIHENYNGEIFLHGVTKINVSNPDETLMVLKNGALNRKTASTNMNEQSSRSHAIFTMFIKQRRGCILPTVNVSIIFFCILLLYVISTRNFYFLLVTIIYFHDFQKARVYSCIYLGHLSFDRLVQERN</sequence>
<proteinExistence type="inferred from homology"/>
<accession>A0A0N4U3J3</accession>
<feature type="transmembrane region" description="Helical" evidence="6">
    <location>
        <begin position="249"/>
        <end position="269"/>
    </location>
</feature>
<dbReference type="InterPro" id="IPR027640">
    <property type="entry name" value="Kinesin-like_fam"/>
</dbReference>
<dbReference type="GO" id="GO:0008017">
    <property type="term" value="F:microtubule binding"/>
    <property type="evidence" value="ECO:0007669"/>
    <property type="project" value="InterPro"/>
</dbReference>
<dbReference type="Gene3D" id="3.40.850.10">
    <property type="entry name" value="Kinesin motor domain"/>
    <property type="match status" value="1"/>
</dbReference>
<evidence type="ECO:0000256" key="3">
    <source>
        <dbReference type="ARBA" id="ARBA00022840"/>
    </source>
</evidence>
<evidence type="ECO:0000256" key="2">
    <source>
        <dbReference type="ARBA" id="ARBA00022741"/>
    </source>
</evidence>
<reference evidence="8 10" key="2">
    <citation type="submission" date="2018-11" db="EMBL/GenBank/DDBJ databases">
        <authorList>
            <consortium name="Pathogen Informatics"/>
        </authorList>
    </citation>
    <scope>NUCLEOTIDE SEQUENCE [LARGE SCALE GENOMIC DNA]</scope>
</reference>
<comment type="subcellular location">
    <subcellularLocation>
        <location evidence="1">Cytoplasm</location>
        <location evidence="1">Cytoskeleton</location>
    </subcellularLocation>
</comment>
<evidence type="ECO:0000256" key="5">
    <source>
        <dbReference type="PROSITE-ProRule" id="PRU00283"/>
    </source>
</evidence>
<dbReference type="PANTHER" id="PTHR47969">
    <property type="entry name" value="CHROMOSOME-ASSOCIATED KINESIN KIF4A-RELATED"/>
    <property type="match status" value="1"/>
</dbReference>
<evidence type="ECO:0000313" key="10">
    <source>
        <dbReference type="Proteomes" id="UP000274756"/>
    </source>
</evidence>
<dbReference type="GO" id="GO:0007052">
    <property type="term" value="P:mitotic spindle organization"/>
    <property type="evidence" value="ECO:0007669"/>
    <property type="project" value="TreeGrafter"/>
</dbReference>
<keyword evidence="4" id="KW-0963">Cytoplasm</keyword>
<evidence type="ECO:0000256" key="6">
    <source>
        <dbReference type="SAM" id="Phobius"/>
    </source>
</evidence>
<dbReference type="GO" id="GO:0007018">
    <property type="term" value="P:microtubule-based movement"/>
    <property type="evidence" value="ECO:0007669"/>
    <property type="project" value="InterPro"/>
</dbReference>